<feature type="compositionally biased region" description="Basic and acidic residues" evidence="7">
    <location>
        <begin position="417"/>
        <end position="431"/>
    </location>
</feature>
<dbReference type="InterPro" id="IPR036155">
    <property type="entry name" value="Crypto/Photolyase_N_sf"/>
</dbReference>
<feature type="site" description="Electron transfer via tryptophanyl radical" evidence="6">
    <location>
        <position position="824"/>
    </location>
</feature>
<evidence type="ECO:0000256" key="2">
    <source>
        <dbReference type="ARBA" id="ARBA00022630"/>
    </source>
</evidence>
<sequence>GPGRPGVEDEDEASHEDHAAQWQQGRRPLLLFPEGTTSNGDDLLESRRSRSAAQHAYLDRSSGSGPDDAVSAASLSHAFNAWITSSLPLCVADRKPPALAADRKPAAETEGMRNVPPRFACKSALTHKRDTNCASSTDATASSRPVRSRGLWVRGFPGTARVLSAAATGLSAVRLFASPPAAASMWPGVLLTGTPGMGKSTASRRVVELCEARGVRVEGFLTEEIRGSRGERVGFELVGLGSARGQKAPLARSGPDAGSGPQVSKYTVCVAEFEALALPILDRVLSESAKGQTDSPAVVCVVDEIGKMELFSEAFVSRMRQLRSRPTPTLITVALRGGGLIAESKRAPGFELIELNHSNRDGAPDNILAKLLRSGSGPAQKASASSVGKEQAAVTVRPPSRWRARPTAAGQSPTQEVQRDEPDQHPSDRISESAAAATSAGGGSVVVWLRNELRLADNPLLMRGLQLCRDRPEAKLVLAVCLDPREFGPAARTAFGSPKVGEARRRFIEESLAELQTSVSKRGSKLLVCDAAPEEALPVIASGCGASLILATRQSCPAEKTAEARVARALQAMGASLELQDPGGIYTLFGQSELKRTGVATDADFPEEFLDFFGPARNRLREVCQRGLSEAPSRLPEAALLQTQTSKADLPWQGGEAAATQRLQSWLAAGGLSRYKTTFRRLLGDFSSRLSPHLAMGCISPRRVAAEVMGRAENTPAVHLDHYTYELCWRDFFVHAAGRWGQSLFELHGPLGQASKYGAAAKALPAEAGRWRRDAVDEERWRKGLTGVPLIDAAMREVLATGYMGNLARQITAAFLVEELGLDWRVGADWFEATLVDYDPHSNWGQWARSAGVAPTNEAKRRRVGGTRYYDIALALPGGEAAQYVRKWLPELAAVPDGQVFAPWATDAPLTGSYPREPLASPSLRRYFEAQKGAVFAGSARKGKGKGKGKDKRQETDNPSTTETWLQFVLCVILLLLVVVVVGVICCCFVYFIICVEP</sequence>
<keyword evidence="3 5" id="KW-0274">FAD</keyword>
<feature type="site" description="Electron transfer via tryptophanyl radical" evidence="6">
    <location>
        <position position="847"/>
    </location>
</feature>
<dbReference type="Gene3D" id="3.40.50.620">
    <property type="entry name" value="HUPs"/>
    <property type="match status" value="1"/>
</dbReference>
<accession>A0A813HFL9</accession>
<gene>
    <name evidence="10" type="ORF">PGLA1383_LOCUS51787</name>
</gene>
<feature type="region of interest" description="Disordered" evidence="7">
    <location>
        <begin position="1"/>
        <end position="70"/>
    </location>
</feature>
<dbReference type="SUPFAM" id="SSF52425">
    <property type="entry name" value="Cryptochrome/photolyase, N-terminal domain"/>
    <property type="match status" value="1"/>
</dbReference>
<feature type="binding site" evidence="5">
    <location>
        <begin position="837"/>
        <end position="839"/>
    </location>
    <ligand>
        <name>FAD</name>
        <dbReference type="ChEBI" id="CHEBI:57692"/>
    </ligand>
</feature>
<feature type="region of interest" description="Disordered" evidence="7">
    <location>
        <begin position="939"/>
        <end position="958"/>
    </location>
</feature>
<evidence type="ECO:0000256" key="5">
    <source>
        <dbReference type="PIRSR" id="PIRSR602081-1"/>
    </source>
</evidence>
<comment type="cofactor">
    <cofactor evidence="5">
        <name>FAD</name>
        <dbReference type="ChEBI" id="CHEBI:57692"/>
    </cofactor>
    <text evidence="5">Binds 1 FAD per subunit.</text>
</comment>
<dbReference type="Gene3D" id="1.10.579.10">
    <property type="entry name" value="DNA Cyclobutane Dipyrimidine Photolyase, subunit A, domain 3"/>
    <property type="match status" value="1"/>
</dbReference>
<feature type="compositionally biased region" description="Basic residues" evidence="7">
    <location>
        <begin position="941"/>
        <end position="951"/>
    </location>
</feature>
<dbReference type="Gene3D" id="1.25.40.80">
    <property type="match status" value="1"/>
</dbReference>
<name>A0A813HFL9_POLGL</name>
<dbReference type="InterPro" id="IPR018394">
    <property type="entry name" value="DNA_photolyase_1_CS_C"/>
</dbReference>
<protein>
    <recommendedName>
        <fullName evidence="9">Photolyase/cryptochrome alpha/beta domain-containing protein</fullName>
    </recommendedName>
</protein>
<dbReference type="GO" id="GO:0017111">
    <property type="term" value="F:ribonucleoside triphosphate phosphatase activity"/>
    <property type="evidence" value="ECO:0007669"/>
    <property type="project" value="InterPro"/>
</dbReference>
<dbReference type="PROSITE" id="PS00394">
    <property type="entry name" value="DNA_PHOTOLYASES_1_1"/>
    <property type="match status" value="1"/>
</dbReference>
<evidence type="ECO:0000313" key="11">
    <source>
        <dbReference type="Proteomes" id="UP000654075"/>
    </source>
</evidence>
<dbReference type="Pfam" id="PF03266">
    <property type="entry name" value="NTPase_1"/>
    <property type="match status" value="1"/>
</dbReference>
<feature type="binding site" evidence="5">
    <location>
        <begin position="687"/>
        <end position="691"/>
    </location>
    <ligand>
        <name>FAD</name>
        <dbReference type="ChEBI" id="CHEBI:57692"/>
    </ligand>
</feature>
<evidence type="ECO:0000259" key="9">
    <source>
        <dbReference type="PROSITE" id="PS51645"/>
    </source>
</evidence>
<reference evidence="10" key="1">
    <citation type="submission" date="2021-02" db="EMBL/GenBank/DDBJ databases">
        <authorList>
            <person name="Dougan E. K."/>
            <person name="Rhodes N."/>
            <person name="Thang M."/>
            <person name="Chan C."/>
        </authorList>
    </citation>
    <scope>NUCLEOTIDE SEQUENCE</scope>
</reference>
<comment type="caution">
    <text evidence="10">The sequence shown here is derived from an EMBL/GenBank/DDBJ whole genome shotgun (WGS) entry which is preliminary data.</text>
</comment>
<dbReference type="InterPro" id="IPR027417">
    <property type="entry name" value="P-loop_NTPase"/>
</dbReference>
<comment type="similarity">
    <text evidence="1">Belongs to the DNA photolyase class-1 family.</text>
</comment>
<evidence type="ECO:0000256" key="7">
    <source>
        <dbReference type="SAM" id="MobiDB-lite"/>
    </source>
</evidence>
<dbReference type="InterPro" id="IPR005101">
    <property type="entry name" value="Cryptochr/Photolyase_FAD-bd"/>
</dbReference>
<feature type="site" description="Electron transfer via tryptophanyl radical" evidence="6">
    <location>
        <position position="771"/>
    </location>
</feature>
<proteinExistence type="inferred from homology"/>
<dbReference type="InterPro" id="IPR006050">
    <property type="entry name" value="DNA_photolyase_N"/>
</dbReference>
<feature type="transmembrane region" description="Helical" evidence="8">
    <location>
        <begin position="965"/>
        <end position="994"/>
    </location>
</feature>
<dbReference type="GO" id="GO:0003677">
    <property type="term" value="F:DNA binding"/>
    <property type="evidence" value="ECO:0007669"/>
    <property type="project" value="TreeGrafter"/>
</dbReference>
<feature type="binding site" evidence="5">
    <location>
        <position position="675"/>
    </location>
    <ligand>
        <name>FAD</name>
        <dbReference type="ChEBI" id="CHEBI:57692"/>
    </ligand>
</feature>
<feature type="binding site" evidence="5">
    <location>
        <begin position="726"/>
        <end position="733"/>
    </location>
    <ligand>
        <name>FAD</name>
        <dbReference type="ChEBI" id="CHEBI:57692"/>
    </ligand>
</feature>
<dbReference type="OrthoDB" id="309753at2759"/>
<dbReference type="GO" id="GO:0000719">
    <property type="term" value="P:photoreactive repair"/>
    <property type="evidence" value="ECO:0007669"/>
    <property type="project" value="TreeGrafter"/>
</dbReference>
<dbReference type="Proteomes" id="UP000654075">
    <property type="component" value="Unassembled WGS sequence"/>
</dbReference>
<keyword evidence="8" id="KW-0472">Membrane</keyword>
<dbReference type="AlphaFoldDB" id="A0A813HFL9"/>
<dbReference type="Gene3D" id="3.40.50.300">
    <property type="entry name" value="P-loop containing nucleotide triphosphate hydrolases"/>
    <property type="match status" value="1"/>
</dbReference>
<dbReference type="InterPro" id="IPR004948">
    <property type="entry name" value="Nuc-triphosphatase_THEP1"/>
</dbReference>
<keyword evidence="4" id="KW-0157">Chromophore</keyword>
<organism evidence="10 11">
    <name type="scientific">Polarella glacialis</name>
    <name type="common">Dinoflagellate</name>
    <dbReference type="NCBI Taxonomy" id="89957"/>
    <lineage>
        <taxon>Eukaryota</taxon>
        <taxon>Sar</taxon>
        <taxon>Alveolata</taxon>
        <taxon>Dinophyceae</taxon>
        <taxon>Suessiales</taxon>
        <taxon>Suessiaceae</taxon>
        <taxon>Polarella</taxon>
    </lineage>
</organism>
<dbReference type="Pfam" id="PF00875">
    <property type="entry name" value="DNA_photolyase"/>
    <property type="match status" value="1"/>
</dbReference>
<evidence type="ECO:0000256" key="6">
    <source>
        <dbReference type="PIRSR" id="PIRSR602081-2"/>
    </source>
</evidence>
<evidence type="ECO:0000313" key="10">
    <source>
        <dbReference type="EMBL" id="CAE8636305.1"/>
    </source>
</evidence>
<feature type="non-terminal residue" evidence="10">
    <location>
        <position position="1"/>
    </location>
</feature>
<keyword evidence="2 5" id="KW-0285">Flavoprotein</keyword>
<evidence type="ECO:0000256" key="8">
    <source>
        <dbReference type="SAM" id="Phobius"/>
    </source>
</evidence>
<dbReference type="InterPro" id="IPR036134">
    <property type="entry name" value="Crypto/Photolyase_FAD-like_sf"/>
</dbReference>
<feature type="binding site" evidence="5">
    <location>
        <position position="723"/>
    </location>
    <ligand>
        <name>FAD</name>
        <dbReference type="ChEBI" id="CHEBI:57692"/>
    </ligand>
</feature>
<keyword evidence="8" id="KW-1133">Transmembrane helix</keyword>
<dbReference type="Pfam" id="PF03441">
    <property type="entry name" value="FAD_binding_7"/>
    <property type="match status" value="1"/>
</dbReference>
<dbReference type="PANTHER" id="PTHR11455:SF22">
    <property type="entry name" value="CRYPTOCHROME DASH"/>
    <property type="match status" value="1"/>
</dbReference>
<dbReference type="PROSITE" id="PS51645">
    <property type="entry name" value="PHR_CRY_ALPHA_BETA"/>
    <property type="match status" value="1"/>
</dbReference>
<evidence type="ECO:0000256" key="3">
    <source>
        <dbReference type="ARBA" id="ARBA00022827"/>
    </source>
</evidence>
<dbReference type="SUPFAM" id="SSF52540">
    <property type="entry name" value="P-loop containing nucleoside triphosphate hydrolases"/>
    <property type="match status" value="1"/>
</dbReference>
<dbReference type="InterPro" id="IPR002081">
    <property type="entry name" value="Cryptochrome/DNA_photolyase_1"/>
</dbReference>
<dbReference type="PRINTS" id="PR00147">
    <property type="entry name" value="DNAPHOTLYASE"/>
</dbReference>
<keyword evidence="8" id="KW-0812">Transmembrane</keyword>
<evidence type="ECO:0000256" key="1">
    <source>
        <dbReference type="ARBA" id="ARBA00005862"/>
    </source>
</evidence>
<dbReference type="EMBL" id="CAJNNV010031455">
    <property type="protein sequence ID" value="CAE8636305.1"/>
    <property type="molecule type" value="Genomic_DNA"/>
</dbReference>
<feature type="region of interest" description="Disordered" evidence="7">
    <location>
        <begin position="378"/>
        <end position="437"/>
    </location>
</feature>
<dbReference type="SUPFAM" id="SSF48173">
    <property type="entry name" value="Cryptochrome/photolyase FAD-binding domain"/>
    <property type="match status" value="1"/>
</dbReference>
<keyword evidence="11" id="KW-1185">Reference proteome</keyword>
<dbReference type="GO" id="GO:0003904">
    <property type="term" value="F:deoxyribodipyrimidine photo-lyase activity"/>
    <property type="evidence" value="ECO:0007669"/>
    <property type="project" value="TreeGrafter"/>
</dbReference>
<feature type="domain" description="Photolyase/cryptochrome alpha/beta" evidence="9">
    <location>
        <begin position="443"/>
        <end position="585"/>
    </location>
</feature>
<dbReference type="GO" id="GO:0071949">
    <property type="term" value="F:FAD binding"/>
    <property type="evidence" value="ECO:0007669"/>
    <property type="project" value="TreeGrafter"/>
</dbReference>
<dbReference type="PANTHER" id="PTHR11455">
    <property type="entry name" value="CRYPTOCHROME"/>
    <property type="match status" value="1"/>
</dbReference>
<dbReference type="InterPro" id="IPR014729">
    <property type="entry name" value="Rossmann-like_a/b/a_fold"/>
</dbReference>
<evidence type="ECO:0000256" key="4">
    <source>
        <dbReference type="ARBA" id="ARBA00022991"/>
    </source>
</evidence>